<keyword evidence="1" id="KW-1133">Transmembrane helix</keyword>
<dbReference type="EMBL" id="CP007547">
    <property type="protein sequence ID" value="AIL47712.1"/>
    <property type="molecule type" value="Genomic_DNA"/>
</dbReference>
<reference evidence="2" key="1">
    <citation type="journal article" date="2013" name="Lancet">
        <title>First case of E anophelis outbreak in an intensive-care unit.</title>
        <authorList>
            <person name="Teo J."/>
            <person name="Tan S.Y."/>
            <person name="Tay M."/>
            <person name="Ding Y."/>
            <person name="Kjelleberg S."/>
            <person name="Givskov M."/>
            <person name="Lin R.T."/>
            <person name="Yang L."/>
        </authorList>
    </citation>
    <scope>NUCLEOTIDE SEQUENCE [LARGE SCALE GENOMIC DNA]</scope>
    <source>
        <strain evidence="2">NUHP1</strain>
    </source>
</reference>
<feature type="transmembrane region" description="Helical" evidence="1">
    <location>
        <begin position="12"/>
        <end position="32"/>
    </location>
</feature>
<feature type="transmembrane region" description="Helical" evidence="1">
    <location>
        <begin position="156"/>
        <end position="177"/>
    </location>
</feature>
<keyword evidence="1" id="KW-0472">Membrane</keyword>
<evidence type="ECO:0000313" key="2">
    <source>
        <dbReference type="EMBL" id="AIL47712.1"/>
    </source>
</evidence>
<accession>A0A077EJR5</accession>
<feature type="transmembrane region" description="Helical" evidence="1">
    <location>
        <begin position="183"/>
        <end position="204"/>
    </location>
</feature>
<name>A0A077EJR5_9FLAO</name>
<reference evidence="2" key="2">
    <citation type="journal article" date="2015" name="Genome Biol. Evol.">
        <title>Complete Genome Sequence and Transcriptomic Analysis of the Novel Pathogen Elizabethkingia anophelis in Response to Oxidative Stress.</title>
        <authorList>
            <person name="Li Y."/>
            <person name="Liu Y."/>
            <person name="Chew S.C."/>
            <person name="Tay M."/>
            <person name="Salido M.M."/>
            <person name="Teo J."/>
            <person name="Lauro F.M."/>
            <person name="Givskov M."/>
            <person name="Yang L."/>
        </authorList>
    </citation>
    <scope>NUCLEOTIDE SEQUENCE</scope>
    <source>
        <strain evidence="2">NUHP1</strain>
    </source>
</reference>
<dbReference type="GeneID" id="56684959"/>
<feature type="transmembrane region" description="Helical" evidence="1">
    <location>
        <begin position="88"/>
        <end position="110"/>
    </location>
</feature>
<dbReference type="Proteomes" id="UP000028933">
    <property type="component" value="Chromosome"/>
</dbReference>
<feature type="transmembrane region" description="Helical" evidence="1">
    <location>
        <begin position="116"/>
        <end position="136"/>
    </location>
</feature>
<dbReference type="eggNOG" id="COG5395">
    <property type="taxonomic scope" value="Bacteria"/>
</dbReference>
<feature type="transmembrane region" description="Helical" evidence="1">
    <location>
        <begin position="52"/>
        <end position="76"/>
    </location>
</feature>
<keyword evidence="1" id="KW-0812">Transmembrane</keyword>
<dbReference type="RefSeq" id="WP_009086732.1">
    <property type="nucleotide sequence ID" value="NZ_CP007547.1"/>
</dbReference>
<organism evidence="2 3">
    <name type="scientific">Elizabethkingia anophelis NUHP1</name>
    <dbReference type="NCBI Taxonomy" id="1338011"/>
    <lineage>
        <taxon>Bacteria</taxon>
        <taxon>Pseudomonadati</taxon>
        <taxon>Bacteroidota</taxon>
        <taxon>Flavobacteriia</taxon>
        <taxon>Flavobacteriales</taxon>
        <taxon>Weeksellaceae</taxon>
        <taxon>Elizabethkingia</taxon>
    </lineage>
</organism>
<dbReference type="AlphaFoldDB" id="A0A077EJR5"/>
<proteinExistence type="predicted"/>
<dbReference type="STRING" id="1338011.BD94_3937"/>
<dbReference type="HOGENOM" id="CLU_078522_2_0_10"/>
<sequence length="228" mass="26783">MLIAKNIIKWTLIGLFIWFFLLMCRITLFYVPFSATASFLNIKQTEVTTLPFYLPIFYTHVYSSIFVLLAGFIQFFTTRKKHKTIHQYSGYIYVIGLLLFSAPSGIYMGLHANGGFWAQLSFIILGCLWWFTTFMAMVNIFQKDIKSHQQWMNRSYALAVSALTLRMWKVILVYLFQPNPMEVYLVIAWLGWVPNLLIIELLILKKYKYEKARYFRSLALPVFVQKGS</sequence>
<dbReference type="KEGG" id="eao:BD94_3937"/>
<evidence type="ECO:0000256" key="1">
    <source>
        <dbReference type="SAM" id="Phobius"/>
    </source>
</evidence>
<dbReference type="InterPro" id="IPR018750">
    <property type="entry name" value="DUF2306_membrane"/>
</dbReference>
<dbReference type="Pfam" id="PF10067">
    <property type="entry name" value="DUF2306"/>
    <property type="match status" value="1"/>
</dbReference>
<gene>
    <name evidence="2" type="ORF">BD94_3937</name>
</gene>
<evidence type="ECO:0000313" key="3">
    <source>
        <dbReference type="Proteomes" id="UP000028933"/>
    </source>
</evidence>
<protein>
    <submittedName>
        <fullName evidence="2">Membrane protein, putative</fullName>
    </submittedName>
</protein>